<gene>
    <name evidence="3" type="ORF">HHL10_17340</name>
</gene>
<dbReference type="Pfam" id="PF03401">
    <property type="entry name" value="TctC"/>
    <property type="match status" value="1"/>
</dbReference>
<dbReference type="SUPFAM" id="SSF53850">
    <property type="entry name" value="Periplasmic binding protein-like II"/>
    <property type="match status" value="1"/>
</dbReference>
<dbReference type="InterPro" id="IPR005064">
    <property type="entry name" value="BUG"/>
</dbReference>
<dbReference type="EMBL" id="JABBFW010000012">
    <property type="protein sequence ID" value="NML16749.1"/>
    <property type="molecule type" value="Genomic_DNA"/>
</dbReference>
<dbReference type="InterPro" id="IPR042100">
    <property type="entry name" value="Bug_dom1"/>
</dbReference>
<evidence type="ECO:0000256" key="2">
    <source>
        <dbReference type="SAM" id="MobiDB-lite"/>
    </source>
</evidence>
<dbReference type="Gene3D" id="3.40.190.150">
    <property type="entry name" value="Bordetella uptake gene, domain 1"/>
    <property type="match status" value="1"/>
</dbReference>
<dbReference type="PANTHER" id="PTHR42928:SF5">
    <property type="entry name" value="BLR1237 PROTEIN"/>
    <property type="match status" value="1"/>
</dbReference>
<keyword evidence="4" id="KW-1185">Reference proteome</keyword>
<feature type="region of interest" description="Disordered" evidence="2">
    <location>
        <begin position="269"/>
        <end position="291"/>
    </location>
</feature>
<evidence type="ECO:0000313" key="4">
    <source>
        <dbReference type="Proteomes" id="UP000574067"/>
    </source>
</evidence>
<dbReference type="CDD" id="cd13578">
    <property type="entry name" value="PBP2_Bug27"/>
    <property type="match status" value="1"/>
</dbReference>
<organism evidence="3 4">
    <name type="scientific">Azohydromonas caseinilytica</name>
    <dbReference type="NCBI Taxonomy" id="2728836"/>
    <lineage>
        <taxon>Bacteria</taxon>
        <taxon>Pseudomonadati</taxon>
        <taxon>Pseudomonadota</taxon>
        <taxon>Betaproteobacteria</taxon>
        <taxon>Burkholderiales</taxon>
        <taxon>Sphaerotilaceae</taxon>
        <taxon>Azohydromonas</taxon>
    </lineage>
</organism>
<proteinExistence type="inferred from homology"/>
<dbReference type="PIRSF" id="PIRSF017082">
    <property type="entry name" value="YflP"/>
    <property type="match status" value="1"/>
</dbReference>
<dbReference type="PANTHER" id="PTHR42928">
    <property type="entry name" value="TRICARBOXYLATE-BINDING PROTEIN"/>
    <property type="match status" value="1"/>
</dbReference>
<protein>
    <submittedName>
        <fullName evidence="3">Tripartite tricarboxylate transporter substrate binding protein</fullName>
    </submittedName>
</protein>
<evidence type="ECO:0000313" key="3">
    <source>
        <dbReference type="EMBL" id="NML16749.1"/>
    </source>
</evidence>
<accession>A0A848FEG6</accession>
<name>A0A848FEG6_9BURK</name>
<dbReference type="Proteomes" id="UP000574067">
    <property type="component" value="Unassembled WGS sequence"/>
</dbReference>
<comment type="caution">
    <text evidence="3">The sequence shown here is derived from an EMBL/GenBank/DDBJ whole genome shotgun (WGS) entry which is preliminary data.</text>
</comment>
<dbReference type="AlphaFoldDB" id="A0A848FEG6"/>
<evidence type="ECO:0000256" key="1">
    <source>
        <dbReference type="ARBA" id="ARBA00006987"/>
    </source>
</evidence>
<dbReference type="Gene3D" id="3.40.190.10">
    <property type="entry name" value="Periplasmic binding protein-like II"/>
    <property type="match status" value="1"/>
</dbReference>
<comment type="similarity">
    <text evidence="1">Belongs to the UPF0065 (bug) family.</text>
</comment>
<sequence length="314" mass="32866">MGTGAVVQAGWAGESYPSKPIKLIVPFPSGGGGDTLARLVMTKVAKELGQTIVVENIAGAGGNVGSQAAARAPSDGYTLLYGTNGTFAINHALYKRTGFDPLRDFQPVSGLSKIAALVTVRPEMNVSTFQELLARLKSNPGKYTYASAGNGTTSHLATELLKSSAGVSMVHVPYRGGAPAISDLLGGQVDVMIDVMPNTGPQVQSGRLRALAVTTAQRLPNMPNVPTIAESGVPGFDVSAWDGIFVPTGTPAAVVAKIQSAIRKVLDDEETRQQLQERGAVTSPTTPEEMSRFVKTEMDRWGAVVKRSGATVES</sequence>
<reference evidence="3 4" key="1">
    <citation type="submission" date="2020-04" db="EMBL/GenBank/DDBJ databases">
        <title>Azohydromonas sp. isolated from soil.</title>
        <authorList>
            <person name="Dahal R.H."/>
        </authorList>
    </citation>
    <scope>NUCLEOTIDE SEQUENCE [LARGE SCALE GENOMIC DNA]</scope>
    <source>
        <strain evidence="3 4">G-1-1-14</strain>
    </source>
</reference>